<feature type="chain" id="PRO_5008752400" evidence="1">
    <location>
        <begin position="28"/>
        <end position="146"/>
    </location>
</feature>
<dbReference type="KEGG" id="sva:SVA_3245"/>
<evidence type="ECO:0000313" key="2">
    <source>
        <dbReference type="EMBL" id="BAU49793.1"/>
    </source>
</evidence>
<accession>A0A1C7AF05</accession>
<dbReference type="EMBL" id="AP014936">
    <property type="protein sequence ID" value="BAU49793.1"/>
    <property type="molecule type" value="Genomic_DNA"/>
</dbReference>
<organism evidence="2 3">
    <name type="scientific">Sulfurifustis variabilis</name>
    <dbReference type="NCBI Taxonomy" id="1675686"/>
    <lineage>
        <taxon>Bacteria</taxon>
        <taxon>Pseudomonadati</taxon>
        <taxon>Pseudomonadota</taxon>
        <taxon>Gammaproteobacteria</taxon>
        <taxon>Acidiferrobacterales</taxon>
        <taxon>Acidiferrobacteraceae</taxon>
        <taxon>Sulfurifustis</taxon>
    </lineage>
</organism>
<sequence>MTTSGLVRSILRCIVFALWLAAPLAQAHAPFADDGFSPVEEDSTRAIPLSMAAAAAAAVPATFRFPGVESAKAGPTASPCQGGGLCDGCTDCCAQANGGHCSVCGHGVAGPSDFIWYPTSRATLRSAALSLFTQHTALPDPRPPRA</sequence>
<dbReference type="AlphaFoldDB" id="A0A1C7AF05"/>
<keyword evidence="1" id="KW-0732">Signal</keyword>
<dbReference type="Proteomes" id="UP000218899">
    <property type="component" value="Chromosome"/>
</dbReference>
<reference evidence="2 3" key="1">
    <citation type="submission" date="2015-08" db="EMBL/GenBank/DDBJ databases">
        <title>Complete genome sequence of Sulfurifustis variabilis.</title>
        <authorList>
            <person name="Miura A."/>
            <person name="Kojima H."/>
            <person name="Fukui M."/>
        </authorList>
    </citation>
    <scope>NUCLEOTIDE SEQUENCE [LARGE SCALE GENOMIC DNA]</scope>
    <source>
        <strain evidence="3">skN76</strain>
    </source>
</reference>
<evidence type="ECO:0000256" key="1">
    <source>
        <dbReference type="SAM" id="SignalP"/>
    </source>
</evidence>
<gene>
    <name evidence="2" type="ORF">SVA_3245</name>
</gene>
<feature type="signal peptide" evidence="1">
    <location>
        <begin position="1"/>
        <end position="27"/>
    </location>
</feature>
<protein>
    <submittedName>
        <fullName evidence="2">Uncharacterized protein</fullName>
    </submittedName>
</protein>
<proteinExistence type="predicted"/>
<name>A0A1C7AF05_9GAMM</name>
<keyword evidence="3" id="KW-1185">Reference proteome</keyword>
<evidence type="ECO:0000313" key="3">
    <source>
        <dbReference type="Proteomes" id="UP000218899"/>
    </source>
</evidence>